<dbReference type="Proteomes" id="UP000198460">
    <property type="component" value="Unassembled WGS sequence"/>
</dbReference>
<evidence type="ECO:0000256" key="1">
    <source>
        <dbReference type="SAM" id="MobiDB-lite"/>
    </source>
</evidence>
<evidence type="ECO:0000313" key="3">
    <source>
        <dbReference type="Proteomes" id="UP000198460"/>
    </source>
</evidence>
<reference evidence="2 3" key="1">
    <citation type="submission" date="2017-04" db="EMBL/GenBank/DDBJ databases">
        <authorList>
            <person name="Afonso C.L."/>
            <person name="Miller P.J."/>
            <person name="Scott M.A."/>
            <person name="Spackman E."/>
            <person name="Goraichik I."/>
            <person name="Dimitrov K.M."/>
            <person name="Suarez D.L."/>
            <person name="Swayne D.E."/>
        </authorList>
    </citation>
    <scope>NUCLEOTIDE SEQUENCE [LARGE SCALE GENOMIC DNA]</scope>
    <source>
        <strain evidence="2">LMG 28154</strain>
    </source>
</reference>
<dbReference type="AlphaFoldDB" id="A0A238H4E7"/>
<accession>A0A238H4E7</accession>
<feature type="region of interest" description="Disordered" evidence="1">
    <location>
        <begin position="37"/>
        <end position="59"/>
    </location>
</feature>
<name>A0A238H4E7_9BURK</name>
<organism evidence="2 3">
    <name type="scientific">Burkholderia singularis</name>
    <dbReference type="NCBI Taxonomy" id="1503053"/>
    <lineage>
        <taxon>Bacteria</taxon>
        <taxon>Pseudomonadati</taxon>
        <taxon>Pseudomonadota</taxon>
        <taxon>Betaproteobacteria</taxon>
        <taxon>Burkholderiales</taxon>
        <taxon>Burkholderiaceae</taxon>
        <taxon>Burkholderia</taxon>
        <taxon>pseudomallei group</taxon>
    </lineage>
</organism>
<protein>
    <submittedName>
        <fullName evidence="2">Uncharacterized protein</fullName>
    </submittedName>
</protein>
<evidence type="ECO:0000313" key="2">
    <source>
        <dbReference type="EMBL" id="SMG00146.1"/>
    </source>
</evidence>
<dbReference type="EMBL" id="FXAN01000050">
    <property type="protein sequence ID" value="SMG00146.1"/>
    <property type="molecule type" value="Genomic_DNA"/>
</dbReference>
<sequence length="59" mass="6295">MACARLIVHGCHCRWRLQETGVWFALRGSAGPARSSWPGDFRASSGASACTSRGGNGRM</sequence>
<proteinExistence type="predicted"/>
<gene>
    <name evidence="2" type="ORF">BSIN_0271</name>
</gene>